<dbReference type="InterPro" id="IPR005469">
    <property type="entry name" value="Avidin"/>
</dbReference>
<keyword evidence="5" id="KW-0092">Biotin</keyword>
<evidence type="ECO:0000313" key="7">
    <source>
        <dbReference type="Proteomes" id="UP000770717"/>
    </source>
</evidence>
<dbReference type="EMBL" id="WNTK01010395">
    <property type="protein sequence ID" value="KAG9462593.1"/>
    <property type="molecule type" value="Genomic_DNA"/>
</dbReference>
<comment type="subcellular location">
    <subcellularLocation>
        <location evidence="1">Secreted</location>
    </subcellularLocation>
</comment>
<dbReference type="SUPFAM" id="SSF50876">
    <property type="entry name" value="Avidin/streptavidin"/>
    <property type="match status" value="1"/>
</dbReference>
<evidence type="ECO:0008006" key="8">
    <source>
        <dbReference type="Google" id="ProtNLM"/>
    </source>
</evidence>
<keyword evidence="3" id="KW-0964">Secreted</keyword>
<reference evidence="6" key="1">
    <citation type="thesis" date="2020" institute="ProQuest LLC" country="789 East Eisenhower Parkway, Ann Arbor, MI, USA">
        <title>Comparative Genomics and Chromosome Evolution.</title>
        <authorList>
            <person name="Mudd A.B."/>
        </authorList>
    </citation>
    <scope>NUCLEOTIDE SEQUENCE</scope>
    <source>
        <strain evidence="6">HN-11 Male</strain>
        <tissue evidence="6">Kidney and liver</tissue>
    </source>
</reference>
<dbReference type="InterPro" id="IPR036896">
    <property type="entry name" value="Avidin-like_sf"/>
</dbReference>
<evidence type="ECO:0000256" key="5">
    <source>
        <dbReference type="ARBA" id="ARBA00023267"/>
    </source>
</evidence>
<dbReference type="InterPro" id="IPR051764">
    <property type="entry name" value="Avidin/Streptavidin-rel"/>
</dbReference>
<name>A0A8J6E947_ELECQ</name>
<evidence type="ECO:0000256" key="4">
    <source>
        <dbReference type="ARBA" id="ARBA00022729"/>
    </source>
</evidence>
<organism evidence="6 7">
    <name type="scientific">Eleutherodactylus coqui</name>
    <name type="common">Puerto Rican coqui</name>
    <dbReference type="NCBI Taxonomy" id="57060"/>
    <lineage>
        <taxon>Eukaryota</taxon>
        <taxon>Metazoa</taxon>
        <taxon>Chordata</taxon>
        <taxon>Craniata</taxon>
        <taxon>Vertebrata</taxon>
        <taxon>Euteleostomi</taxon>
        <taxon>Amphibia</taxon>
        <taxon>Batrachia</taxon>
        <taxon>Anura</taxon>
        <taxon>Neobatrachia</taxon>
        <taxon>Hyloidea</taxon>
        <taxon>Eleutherodactylidae</taxon>
        <taxon>Eleutherodactylinae</taxon>
        <taxon>Eleutherodactylus</taxon>
        <taxon>Eleutherodactylus</taxon>
    </lineage>
</organism>
<dbReference type="AlphaFoldDB" id="A0A8J6E947"/>
<dbReference type="GO" id="GO:0005576">
    <property type="term" value="C:extracellular region"/>
    <property type="evidence" value="ECO:0007669"/>
    <property type="project" value="UniProtKB-SubCell"/>
</dbReference>
<evidence type="ECO:0000256" key="2">
    <source>
        <dbReference type="ARBA" id="ARBA00006297"/>
    </source>
</evidence>
<dbReference type="Pfam" id="PF01382">
    <property type="entry name" value="Avidin"/>
    <property type="match status" value="1"/>
</dbReference>
<comment type="caution">
    <text evidence="6">The sequence shown here is derived from an EMBL/GenBank/DDBJ whole genome shotgun (WGS) entry which is preliminary data.</text>
</comment>
<dbReference type="Gene3D" id="2.40.128.30">
    <property type="entry name" value="Avidin-like"/>
    <property type="match status" value="1"/>
</dbReference>
<sequence>MTGVWVNTLGSVLNISAEGSQIRGSLHSSVELHPGAVCEQMPGELVGLVGQGDQPTFTMSTGWKGGSVTAWVGQCFQISGCPVLKTIWLLRSKATIEDNWKATRIGEDVFYQQKKCDVD</sequence>
<protein>
    <recommendedName>
        <fullName evidence="8">Avidin</fullName>
    </recommendedName>
</protein>
<accession>A0A8J6E947</accession>
<dbReference type="Proteomes" id="UP000770717">
    <property type="component" value="Unassembled WGS sequence"/>
</dbReference>
<proteinExistence type="inferred from homology"/>
<gene>
    <name evidence="6" type="ORF">GDO78_013783</name>
</gene>
<dbReference type="PANTHER" id="PTHR34399:SF5">
    <property type="entry name" value="AVIDIN"/>
    <property type="match status" value="1"/>
</dbReference>
<evidence type="ECO:0000313" key="6">
    <source>
        <dbReference type="EMBL" id="KAG9462593.1"/>
    </source>
</evidence>
<comment type="similarity">
    <text evidence="2">Belongs to the avidin/streptavidin family.</text>
</comment>
<keyword evidence="7" id="KW-1185">Reference proteome</keyword>
<dbReference type="PANTHER" id="PTHR34399">
    <property type="entry name" value="AVIDIN-RELATED"/>
    <property type="match status" value="1"/>
</dbReference>
<dbReference type="OrthoDB" id="2821340at2759"/>
<evidence type="ECO:0000256" key="3">
    <source>
        <dbReference type="ARBA" id="ARBA00022525"/>
    </source>
</evidence>
<dbReference type="GO" id="GO:0009374">
    <property type="term" value="F:biotin binding"/>
    <property type="evidence" value="ECO:0007669"/>
    <property type="project" value="InterPro"/>
</dbReference>
<evidence type="ECO:0000256" key="1">
    <source>
        <dbReference type="ARBA" id="ARBA00004613"/>
    </source>
</evidence>
<dbReference type="InterPro" id="IPR005468">
    <property type="entry name" value="Avidin/str"/>
</dbReference>
<keyword evidence="4" id="KW-0732">Signal</keyword>
<dbReference type="PROSITE" id="PS51326">
    <property type="entry name" value="AVIDIN_2"/>
    <property type="match status" value="1"/>
</dbReference>
<dbReference type="PRINTS" id="PR00709">
    <property type="entry name" value="AVIDIN"/>
</dbReference>